<name>A0A5D0TR46_9ACTN</name>
<evidence type="ECO:0000313" key="3">
    <source>
        <dbReference type="Proteomes" id="UP000322634"/>
    </source>
</evidence>
<evidence type="ECO:0000313" key="2">
    <source>
        <dbReference type="EMBL" id="TYC08608.1"/>
    </source>
</evidence>
<organism evidence="2 3">
    <name type="scientific">Actinomadura syzygii</name>
    <dbReference type="NCBI Taxonomy" id="1427538"/>
    <lineage>
        <taxon>Bacteria</taxon>
        <taxon>Bacillati</taxon>
        <taxon>Actinomycetota</taxon>
        <taxon>Actinomycetes</taxon>
        <taxon>Streptosporangiales</taxon>
        <taxon>Thermomonosporaceae</taxon>
        <taxon>Actinomadura</taxon>
    </lineage>
</organism>
<keyword evidence="3" id="KW-1185">Reference proteome</keyword>
<feature type="region of interest" description="Disordered" evidence="1">
    <location>
        <begin position="1"/>
        <end position="22"/>
    </location>
</feature>
<sequence>MPADPFPDPELPPPPDGAKPVADPCLACGREHALHIVERMIADPPPGTYSLAGVQTKLAVRPAVVLECRACGASAPGRVEPGGTHAIFDPADMTVEHSNDHDVSEAISQVVQGECGGGGAA</sequence>
<dbReference type="Proteomes" id="UP000322634">
    <property type="component" value="Unassembled WGS sequence"/>
</dbReference>
<comment type="caution">
    <text evidence="2">The sequence shown here is derived from an EMBL/GenBank/DDBJ whole genome shotgun (WGS) entry which is preliminary data.</text>
</comment>
<dbReference type="RefSeq" id="WP_148354917.1">
    <property type="nucleotide sequence ID" value="NZ_JBHSBF010000002.1"/>
</dbReference>
<evidence type="ECO:0000256" key="1">
    <source>
        <dbReference type="SAM" id="MobiDB-lite"/>
    </source>
</evidence>
<accession>A0A5D0TR46</accession>
<proteinExistence type="predicted"/>
<dbReference type="EMBL" id="VSFF01000016">
    <property type="protein sequence ID" value="TYC08608.1"/>
    <property type="molecule type" value="Genomic_DNA"/>
</dbReference>
<feature type="compositionally biased region" description="Pro residues" evidence="1">
    <location>
        <begin position="1"/>
        <end position="17"/>
    </location>
</feature>
<protein>
    <submittedName>
        <fullName evidence="2">Uncharacterized protein</fullName>
    </submittedName>
</protein>
<reference evidence="2 3" key="1">
    <citation type="submission" date="2019-08" db="EMBL/GenBank/DDBJ databases">
        <title>Actinomadura sp. nov. CYP1-5 isolated from mountain soil.</title>
        <authorList>
            <person name="Songsumanus A."/>
            <person name="Kuncharoen N."/>
            <person name="Kudo T."/>
            <person name="Yuki M."/>
            <person name="Igarashi Y."/>
            <person name="Tanasupawat S."/>
        </authorList>
    </citation>
    <scope>NUCLEOTIDE SEQUENCE [LARGE SCALE GENOMIC DNA]</scope>
    <source>
        <strain evidence="2 3">GKU157</strain>
    </source>
</reference>
<dbReference type="AlphaFoldDB" id="A0A5D0TR46"/>
<gene>
    <name evidence="2" type="ORF">FXF65_37580</name>
</gene>